<accession>A0A7K1FMH2</accession>
<dbReference type="FunFam" id="1.10.10.10:FF:000214">
    <property type="entry name" value="Methylated-DNA--protein-cysteine methyltransferase"/>
    <property type="match status" value="1"/>
</dbReference>
<evidence type="ECO:0000259" key="10">
    <source>
        <dbReference type="Pfam" id="PF02870"/>
    </source>
</evidence>
<dbReference type="SUPFAM" id="SSF46767">
    <property type="entry name" value="Methylated DNA-protein cysteine methyltransferase, C-terminal domain"/>
    <property type="match status" value="1"/>
</dbReference>
<dbReference type="Proteomes" id="UP000460221">
    <property type="component" value="Unassembled WGS sequence"/>
</dbReference>
<dbReference type="GO" id="GO:0006281">
    <property type="term" value="P:DNA repair"/>
    <property type="evidence" value="ECO:0007669"/>
    <property type="project" value="UniProtKB-KW"/>
</dbReference>
<dbReference type="AlphaFoldDB" id="A0A7K1FMH2"/>
<dbReference type="Gene3D" id="1.10.10.10">
    <property type="entry name" value="Winged helix-like DNA-binding domain superfamily/Winged helix DNA-binding domain"/>
    <property type="match status" value="1"/>
</dbReference>
<dbReference type="GO" id="GO:0032259">
    <property type="term" value="P:methylation"/>
    <property type="evidence" value="ECO:0007669"/>
    <property type="project" value="UniProtKB-KW"/>
</dbReference>
<evidence type="ECO:0000256" key="6">
    <source>
        <dbReference type="ARBA" id="ARBA00022763"/>
    </source>
</evidence>
<dbReference type="InterPro" id="IPR001497">
    <property type="entry name" value="MethylDNA_cys_MeTrfase_AS"/>
</dbReference>
<evidence type="ECO:0000256" key="4">
    <source>
        <dbReference type="ARBA" id="ARBA00022603"/>
    </source>
</evidence>
<dbReference type="InterPro" id="IPR036388">
    <property type="entry name" value="WH-like_DNA-bd_sf"/>
</dbReference>
<comment type="similarity">
    <text evidence="2">Belongs to the MGMT family.</text>
</comment>
<dbReference type="PANTHER" id="PTHR10815:SF5">
    <property type="entry name" value="METHYLATED-DNA--PROTEIN-CYSTEINE METHYLTRANSFERASE"/>
    <property type="match status" value="1"/>
</dbReference>
<feature type="domain" description="Methylguanine DNA methyltransferase ribonuclease-like" evidence="10">
    <location>
        <begin position="27"/>
        <end position="55"/>
    </location>
</feature>
<feature type="domain" description="Methylated-DNA-[protein]-cysteine S-methyltransferase DNA binding" evidence="9">
    <location>
        <begin position="61"/>
        <end position="139"/>
    </location>
</feature>
<evidence type="ECO:0000313" key="12">
    <source>
        <dbReference type="Proteomes" id="UP000460221"/>
    </source>
</evidence>
<keyword evidence="7" id="KW-0234">DNA repair</keyword>
<sequence length="143" mass="15193">MTGNGEQLLGTFFADDAGIAPACPLPRDDAAFADARRQLHEYFAGERQSFDLRLAPTGPLFAMRVWAALTQIPYGETASYGDIAERIGRPGAARAVGSANHVNPLPIVVPCHRVIGADGSMVGFGGGMERKHILLGVEAQTLF</sequence>
<proteinExistence type="inferred from homology"/>
<comment type="caution">
    <text evidence="11">The sequence shown here is derived from an EMBL/GenBank/DDBJ whole genome shotgun (WGS) entry which is preliminary data.</text>
</comment>
<reference evidence="11 12" key="1">
    <citation type="submission" date="2019-11" db="EMBL/GenBank/DDBJ databases">
        <authorList>
            <person name="Jiang L.-Q."/>
        </authorList>
    </citation>
    <scope>NUCLEOTIDE SEQUENCE [LARGE SCALE GENOMIC DNA]</scope>
    <source>
        <strain evidence="11 12">YIM 132087</strain>
    </source>
</reference>
<evidence type="ECO:0000256" key="7">
    <source>
        <dbReference type="ARBA" id="ARBA00023204"/>
    </source>
</evidence>
<dbReference type="SUPFAM" id="SSF53155">
    <property type="entry name" value="Methylated DNA-protein cysteine methyltransferase domain"/>
    <property type="match status" value="1"/>
</dbReference>
<evidence type="ECO:0000256" key="2">
    <source>
        <dbReference type="ARBA" id="ARBA00008711"/>
    </source>
</evidence>
<dbReference type="EC" id="2.1.1.63" evidence="3"/>
<comment type="catalytic activity">
    <reaction evidence="1">
        <text>a 4-O-methyl-thymidine in DNA + L-cysteinyl-[protein] = a thymidine in DNA + S-methyl-L-cysteinyl-[protein]</text>
        <dbReference type="Rhea" id="RHEA:53428"/>
        <dbReference type="Rhea" id="RHEA-COMP:10131"/>
        <dbReference type="Rhea" id="RHEA-COMP:10132"/>
        <dbReference type="Rhea" id="RHEA-COMP:13555"/>
        <dbReference type="Rhea" id="RHEA-COMP:13556"/>
        <dbReference type="ChEBI" id="CHEBI:29950"/>
        <dbReference type="ChEBI" id="CHEBI:82612"/>
        <dbReference type="ChEBI" id="CHEBI:137386"/>
        <dbReference type="ChEBI" id="CHEBI:137387"/>
        <dbReference type="EC" id="2.1.1.63"/>
    </reaction>
</comment>
<dbReference type="PANTHER" id="PTHR10815">
    <property type="entry name" value="METHYLATED-DNA--PROTEIN-CYSTEINE METHYLTRANSFERASE"/>
    <property type="match status" value="1"/>
</dbReference>
<dbReference type="EMBL" id="WLYK01000006">
    <property type="protein sequence ID" value="MTD15318.1"/>
    <property type="molecule type" value="Genomic_DNA"/>
</dbReference>
<comment type="catalytic activity">
    <reaction evidence="8">
        <text>a 6-O-methyl-2'-deoxyguanosine in DNA + L-cysteinyl-[protein] = S-methyl-L-cysteinyl-[protein] + a 2'-deoxyguanosine in DNA</text>
        <dbReference type="Rhea" id="RHEA:24000"/>
        <dbReference type="Rhea" id="RHEA-COMP:10131"/>
        <dbReference type="Rhea" id="RHEA-COMP:10132"/>
        <dbReference type="Rhea" id="RHEA-COMP:11367"/>
        <dbReference type="Rhea" id="RHEA-COMP:11368"/>
        <dbReference type="ChEBI" id="CHEBI:29950"/>
        <dbReference type="ChEBI" id="CHEBI:82612"/>
        <dbReference type="ChEBI" id="CHEBI:85445"/>
        <dbReference type="ChEBI" id="CHEBI:85448"/>
        <dbReference type="EC" id="2.1.1.63"/>
    </reaction>
</comment>
<protein>
    <recommendedName>
        <fullName evidence="3">methylated-DNA--[protein]-cysteine S-methyltransferase</fullName>
        <ecNumber evidence="3">2.1.1.63</ecNumber>
    </recommendedName>
</protein>
<keyword evidence="4 11" id="KW-0489">Methyltransferase</keyword>
<evidence type="ECO:0000256" key="5">
    <source>
        <dbReference type="ARBA" id="ARBA00022679"/>
    </source>
</evidence>
<keyword evidence="12" id="KW-1185">Reference proteome</keyword>
<dbReference type="InterPro" id="IPR008332">
    <property type="entry name" value="MethylG_MeTrfase_N"/>
</dbReference>
<dbReference type="InterPro" id="IPR036631">
    <property type="entry name" value="MGMT_N_sf"/>
</dbReference>
<evidence type="ECO:0000259" key="9">
    <source>
        <dbReference type="Pfam" id="PF01035"/>
    </source>
</evidence>
<keyword evidence="5 11" id="KW-0808">Transferase</keyword>
<name>A0A7K1FMH2_9ACTN</name>
<organism evidence="11 12">
    <name type="scientific">Nakamurella alba</name>
    <dbReference type="NCBI Taxonomy" id="2665158"/>
    <lineage>
        <taxon>Bacteria</taxon>
        <taxon>Bacillati</taxon>
        <taxon>Actinomycetota</taxon>
        <taxon>Actinomycetes</taxon>
        <taxon>Nakamurellales</taxon>
        <taxon>Nakamurellaceae</taxon>
        <taxon>Nakamurella</taxon>
    </lineage>
</organism>
<gene>
    <name evidence="11" type="ORF">GIS00_15350</name>
</gene>
<dbReference type="Gene3D" id="3.30.160.70">
    <property type="entry name" value="Methylated DNA-protein cysteine methyltransferase domain"/>
    <property type="match status" value="1"/>
</dbReference>
<evidence type="ECO:0000256" key="3">
    <source>
        <dbReference type="ARBA" id="ARBA00011918"/>
    </source>
</evidence>
<dbReference type="PROSITE" id="PS00374">
    <property type="entry name" value="MGMT"/>
    <property type="match status" value="1"/>
</dbReference>
<dbReference type="InterPro" id="IPR014048">
    <property type="entry name" value="MethylDNA_cys_MeTrfase_DNA-bd"/>
</dbReference>
<evidence type="ECO:0000256" key="8">
    <source>
        <dbReference type="ARBA" id="ARBA00049348"/>
    </source>
</evidence>
<dbReference type="Pfam" id="PF02870">
    <property type="entry name" value="Methyltransf_1N"/>
    <property type="match status" value="1"/>
</dbReference>
<evidence type="ECO:0000256" key="1">
    <source>
        <dbReference type="ARBA" id="ARBA00001286"/>
    </source>
</evidence>
<dbReference type="InterPro" id="IPR036217">
    <property type="entry name" value="MethylDNA_cys_MeTrfase_DNAb"/>
</dbReference>
<dbReference type="Pfam" id="PF01035">
    <property type="entry name" value="DNA_binding_1"/>
    <property type="match status" value="1"/>
</dbReference>
<dbReference type="GO" id="GO:0003908">
    <property type="term" value="F:methylated-DNA-[protein]-cysteine S-methyltransferase activity"/>
    <property type="evidence" value="ECO:0007669"/>
    <property type="project" value="UniProtKB-EC"/>
</dbReference>
<dbReference type="CDD" id="cd06445">
    <property type="entry name" value="ATase"/>
    <property type="match status" value="1"/>
</dbReference>
<evidence type="ECO:0000313" key="11">
    <source>
        <dbReference type="EMBL" id="MTD15318.1"/>
    </source>
</evidence>
<dbReference type="NCBIfam" id="TIGR00589">
    <property type="entry name" value="ogt"/>
    <property type="match status" value="1"/>
</dbReference>
<keyword evidence="6" id="KW-0227">DNA damage</keyword>